<proteinExistence type="predicted"/>
<accession>A0A2T2N778</accession>
<evidence type="ECO:0000313" key="2">
    <source>
        <dbReference type="Proteomes" id="UP000240883"/>
    </source>
</evidence>
<evidence type="ECO:0000313" key="1">
    <source>
        <dbReference type="EMBL" id="PSN61096.1"/>
    </source>
</evidence>
<organism evidence="1 2">
    <name type="scientific">Corynespora cassiicola Philippines</name>
    <dbReference type="NCBI Taxonomy" id="1448308"/>
    <lineage>
        <taxon>Eukaryota</taxon>
        <taxon>Fungi</taxon>
        <taxon>Dikarya</taxon>
        <taxon>Ascomycota</taxon>
        <taxon>Pezizomycotina</taxon>
        <taxon>Dothideomycetes</taxon>
        <taxon>Pleosporomycetidae</taxon>
        <taxon>Pleosporales</taxon>
        <taxon>Corynesporascaceae</taxon>
        <taxon>Corynespora</taxon>
    </lineage>
</organism>
<reference evidence="1 2" key="1">
    <citation type="journal article" date="2018" name="Front. Microbiol.">
        <title>Genome-Wide Analysis of Corynespora cassiicola Leaf Fall Disease Putative Effectors.</title>
        <authorList>
            <person name="Lopez D."/>
            <person name="Ribeiro S."/>
            <person name="Label P."/>
            <person name="Fumanal B."/>
            <person name="Venisse J.S."/>
            <person name="Kohler A."/>
            <person name="de Oliveira R.R."/>
            <person name="Labutti K."/>
            <person name="Lipzen A."/>
            <person name="Lail K."/>
            <person name="Bauer D."/>
            <person name="Ohm R.A."/>
            <person name="Barry K.W."/>
            <person name="Spatafora J."/>
            <person name="Grigoriev I.V."/>
            <person name="Martin F.M."/>
            <person name="Pujade-Renaud V."/>
        </authorList>
    </citation>
    <scope>NUCLEOTIDE SEQUENCE [LARGE SCALE GENOMIC DNA]</scope>
    <source>
        <strain evidence="1 2">Philippines</strain>
    </source>
</reference>
<protein>
    <submittedName>
        <fullName evidence="1">Uncharacterized protein</fullName>
    </submittedName>
</protein>
<dbReference type="EMBL" id="KZ678146">
    <property type="protein sequence ID" value="PSN61096.1"/>
    <property type="molecule type" value="Genomic_DNA"/>
</dbReference>
<gene>
    <name evidence="1" type="ORF">BS50DRAFT_578887</name>
</gene>
<keyword evidence="2" id="KW-1185">Reference proteome</keyword>
<dbReference type="AlphaFoldDB" id="A0A2T2N778"/>
<sequence>MDPFEVIQPTQGVQERASELVALLQKLRIEPVPVKEAKLFQYKLNPLKPDTEEDHAFFNLITEFAKSNANDVKDIVKRRARARIPKLQPSDKRPEPMVQRLDDGWVEVPSGHIVVLITLPSADYRTTEIHVRGEQKIHKAKDLLFGSNILLFEKAQFRTYPHELQFVVIPSRTLPLDGGGEDVR</sequence>
<dbReference type="Proteomes" id="UP000240883">
    <property type="component" value="Unassembled WGS sequence"/>
</dbReference>
<dbReference type="OrthoDB" id="3786121at2759"/>
<name>A0A2T2N778_CORCC</name>